<dbReference type="PROSITE" id="PS50109">
    <property type="entry name" value="HIS_KIN"/>
    <property type="match status" value="1"/>
</dbReference>
<dbReference type="Gene3D" id="1.25.40.10">
    <property type="entry name" value="Tetratricopeptide repeat domain"/>
    <property type="match status" value="2"/>
</dbReference>
<organism evidence="11 12">
    <name type="scientific">Spirosoma foliorum</name>
    <dbReference type="NCBI Taxonomy" id="2710596"/>
    <lineage>
        <taxon>Bacteria</taxon>
        <taxon>Pseudomonadati</taxon>
        <taxon>Bacteroidota</taxon>
        <taxon>Cytophagia</taxon>
        <taxon>Cytophagales</taxon>
        <taxon>Cytophagaceae</taxon>
        <taxon>Spirosoma</taxon>
    </lineage>
</organism>
<dbReference type="Gene3D" id="3.30.565.10">
    <property type="entry name" value="Histidine kinase-like ATPase, C-terminal domain"/>
    <property type="match status" value="1"/>
</dbReference>
<dbReference type="SUPFAM" id="SSF48452">
    <property type="entry name" value="TPR-like"/>
    <property type="match status" value="2"/>
</dbReference>
<evidence type="ECO:0000256" key="8">
    <source>
        <dbReference type="PROSITE-ProRule" id="PRU00339"/>
    </source>
</evidence>
<evidence type="ECO:0000256" key="4">
    <source>
        <dbReference type="ARBA" id="ARBA00022679"/>
    </source>
</evidence>
<protein>
    <recommendedName>
        <fullName evidence="2">histidine kinase</fullName>
        <ecNumber evidence="2">2.7.13.3</ecNumber>
    </recommendedName>
</protein>
<dbReference type="EMBL" id="CP059732">
    <property type="protein sequence ID" value="QMW01142.1"/>
    <property type="molecule type" value="Genomic_DNA"/>
</dbReference>
<evidence type="ECO:0000313" key="12">
    <source>
        <dbReference type="Proteomes" id="UP000515369"/>
    </source>
</evidence>
<feature type="domain" description="Histidine kinase" evidence="10">
    <location>
        <begin position="383"/>
        <end position="576"/>
    </location>
</feature>
<accession>A0A7G5GQK0</accession>
<evidence type="ECO:0000313" key="11">
    <source>
        <dbReference type="EMBL" id="QMW01142.1"/>
    </source>
</evidence>
<evidence type="ECO:0000256" key="6">
    <source>
        <dbReference type="ARBA" id="ARBA00022777"/>
    </source>
</evidence>
<dbReference type="PANTHER" id="PTHR41523">
    <property type="entry name" value="TWO-COMPONENT SYSTEM SENSOR PROTEIN"/>
    <property type="match status" value="1"/>
</dbReference>
<evidence type="ECO:0000256" key="9">
    <source>
        <dbReference type="SAM" id="Phobius"/>
    </source>
</evidence>
<keyword evidence="8" id="KW-0802">TPR repeat</keyword>
<keyword evidence="9" id="KW-0472">Membrane</keyword>
<dbReference type="PROSITE" id="PS50005">
    <property type="entry name" value="TPR"/>
    <property type="match status" value="1"/>
</dbReference>
<evidence type="ECO:0000256" key="3">
    <source>
        <dbReference type="ARBA" id="ARBA00022553"/>
    </source>
</evidence>
<dbReference type="Gene3D" id="3.30.450.20">
    <property type="entry name" value="PAS domain"/>
    <property type="match status" value="1"/>
</dbReference>
<dbReference type="SMART" id="SM00387">
    <property type="entry name" value="HATPase_c"/>
    <property type="match status" value="1"/>
</dbReference>
<gene>
    <name evidence="11" type="ORF">H3H32_24655</name>
</gene>
<dbReference type="GO" id="GO:0005524">
    <property type="term" value="F:ATP binding"/>
    <property type="evidence" value="ECO:0007669"/>
    <property type="project" value="UniProtKB-KW"/>
</dbReference>
<feature type="repeat" description="TPR" evidence="8">
    <location>
        <begin position="57"/>
        <end position="90"/>
    </location>
</feature>
<keyword evidence="6" id="KW-0418">Kinase</keyword>
<name>A0A7G5GQK0_9BACT</name>
<dbReference type="Pfam" id="PF02518">
    <property type="entry name" value="HATPase_c"/>
    <property type="match status" value="1"/>
</dbReference>
<dbReference type="InterPro" id="IPR003594">
    <property type="entry name" value="HATPase_dom"/>
</dbReference>
<evidence type="ECO:0000259" key="10">
    <source>
        <dbReference type="PROSITE" id="PS50109"/>
    </source>
</evidence>
<keyword evidence="4" id="KW-0808">Transferase</keyword>
<dbReference type="Proteomes" id="UP000515369">
    <property type="component" value="Chromosome"/>
</dbReference>
<dbReference type="InterPro" id="IPR036890">
    <property type="entry name" value="HATPase_C_sf"/>
</dbReference>
<dbReference type="InterPro" id="IPR019734">
    <property type="entry name" value="TPR_rpt"/>
</dbReference>
<evidence type="ECO:0000256" key="1">
    <source>
        <dbReference type="ARBA" id="ARBA00000085"/>
    </source>
</evidence>
<sequence>MSMLRFALYVTGLVTLLGLTVTNGQALTYFPIDSNRLAYAKEIHQKAISDHDTLLLAEAWFLYGKMYGLSGNYRTSQAYFLKSLRIQEPRGDSYELSRLYYWLSENERRYQRYKDALNYANHCLQVAQRIRSDKALVRAYGGLGMVYESIWNGQRKGHEAEYRRIIACYQKGLNLCYKLNDTEGIAESSVHLGSLFSRVNDPQAIPYFKRALHIFTLKDKGGIRVKTMVHLAEAYVQSKQYNLAGQLLTDAENLYERKKLNDYDVRILLESTYVLYFNATGQWRKAFDHLSELNRLQRNQLLADSDGAIRRLNVEYETEKKETILKAQKKEIDLTAQNLRLQQLFTRGTFALLVIAIGMSAVFFRLYRKNQRMSHRNAELVKEQNHRVKNNLQVVASLLSLQSKRLTDPIAKKAVEESRLRVQSMAILHQRLYDGGKLAEVDLQDFIQEVVRGVLKAYGYPTITTRFEIEKIILSANKAVPLGLIVNELITNACKYAFPDNNAPELAISCYRTGKKIELVVTDNGPGLPTAKTVKSGSFGMQLIQSQVDQLDGTCQFRDDTEEGKSGVLFAMEFNV</sequence>
<keyword evidence="9" id="KW-0812">Transmembrane</keyword>
<proteinExistence type="predicted"/>
<dbReference type="InterPro" id="IPR011990">
    <property type="entry name" value="TPR-like_helical_dom_sf"/>
</dbReference>
<evidence type="ECO:0000256" key="5">
    <source>
        <dbReference type="ARBA" id="ARBA00022741"/>
    </source>
</evidence>
<dbReference type="RefSeq" id="WP_182458335.1">
    <property type="nucleotide sequence ID" value="NZ_CP059732.1"/>
</dbReference>
<evidence type="ECO:0000256" key="2">
    <source>
        <dbReference type="ARBA" id="ARBA00012438"/>
    </source>
</evidence>
<dbReference type="Pfam" id="PF07568">
    <property type="entry name" value="HisKA_2"/>
    <property type="match status" value="1"/>
</dbReference>
<dbReference type="SUPFAM" id="SSF55874">
    <property type="entry name" value="ATPase domain of HSP90 chaperone/DNA topoisomerase II/histidine kinase"/>
    <property type="match status" value="1"/>
</dbReference>
<keyword evidence="12" id="KW-1185">Reference proteome</keyword>
<evidence type="ECO:0000256" key="7">
    <source>
        <dbReference type="ARBA" id="ARBA00022840"/>
    </source>
</evidence>
<dbReference type="InterPro" id="IPR011495">
    <property type="entry name" value="Sig_transdc_His_kin_sub2_dim/P"/>
</dbReference>
<keyword evidence="7 11" id="KW-0067">ATP-binding</keyword>
<feature type="transmembrane region" description="Helical" evidence="9">
    <location>
        <begin position="344"/>
        <end position="367"/>
    </location>
</feature>
<keyword evidence="3" id="KW-0597">Phosphoprotein</keyword>
<keyword evidence="9" id="KW-1133">Transmembrane helix</keyword>
<dbReference type="GO" id="GO:0004673">
    <property type="term" value="F:protein histidine kinase activity"/>
    <property type="evidence" value="ECO:0007669"/>
    <property type="project" value="UniProtKB-EC"/>
</dbReference>
<dbReference type="KEGG" id="sfol:H3H32_24655"/>
<dbReference type="InterPro" id="IPR005467">
    <property type="entry name" value="His_kinase_dom"/>
</dbReference>
<dbReference type="PANTHER" id="PTHR41523:SF8">
    <property type="entry name" value="ETHYLENE RESPONSE SENSOR PROTEIN"/>
    <property type="match status" value="1"/>
</dbReference>
<dbReference type="EC" id="2.7.13.3" evidence="2"/>
<comment type="catalytic activity">
    <reaction evidence="1">
        <text>ATP + protein L-histidine = ADP + protein N-phospho-L-histidine.</text>
        <dbReference type="EC" id="2.7.13.3"/>
    </reaction>
</comment>
<keyword evidence="5" id="KW-0547">Nucleotide-binding</keyword>
<reference evidence="11 12" key="1">
    <citation type="submission" date="2020-07" db="EMBL/GenBank/DDBJ databases">
        <title>Spirosoma foliorum sp. nov., isolated from the leaves on the Nejang mountain Korea, Republic of.</title>
        <authorList>
            <person name="Ho H."/>
            <person name="Lee Y.-J."/>
            <person name="Nurcahyanto D.-A."/>
            <person name="Kim S.-G."/>
        </authorList>
    </citation>
    <scope>NUCLEOTIDE SEQUENCE [LARGE SCALE GENOMIC DNA]</scope>
    <source>
        <strain evidence="11 12">PL0136</strain>
    </source>
</reference>
<dbReference type="AlphaFoldDB" id="A0A7G5GQK0"/>